<accession>A0A7D9DFW9</accession>
<dbReference type="GO" id="GO:0000149">
    <property type="term" value="F:SNARE binding"/>
    <property type="evidence" value="ECO:0007669"/>
    <property type="project" value="TreeGrafter"/>
</dbReference>
<dbReference type="InterPro" id="IPR035892">
    <property type="entry name" value="C2_domain_sf"/>
</dbReference>
<protein>
    <submittedName>
        <fullName evidence="1">Synaptotagmin 1 isoform X1</fullName>
    </submittedName>
</protein>
<sequence length="489" mass="56383">MRVEYTNSQTAGSEQVITNLVSFTLIVSTVVFLGAVCRFLKRCCERLKNRNKDHDVIAFREVRRISQLRSNSAPRICTQEYSVVHQEDIPIDTEEMPVQPEVGALKKEIFLRPRAPTDPGAGFSPKVTRQISAPASYTSRGLARGETSPLAQRILTRDWSSHEEMKTTDLKPQLYKKEASLQKFQTSNKNTCGALDTEVYYDVNSSELKVTVNSIHQLLHKHMEETNTYVSVKLIPDQKSRRTSIHTKTIDPVYNDEFNFNIDPRDDITCHVLIYGLFHVDKFSASYLRGEACLPLFQIDLDSRRRVRIPFVEIKRTLFTSMYPVYRSGITGCILVSLTYEPSKSSIIVNPVRVRYVPRKRHVNYGRNVYIKVDLRHKGGRITKMKTRIIEMERMTGSDDSFYQATVNEPLTLEYKSFPPEESEIQISLNHYLFLKSSFIIGQVRMSRTQTGYESTHFQNMIDSPGEQISVWYEMRGYTTPNALEEIRQ</sequence>
<dbReference type="GO" id="GO:0005544">
    <property type="term" value="F:calcium-dependent phospholipid binding"/>
    <property type="evidence" value="ECO:0007669"/>
    <property type="project" value="TreeGrafter"/>
</dbReference>
<dbReference type="PROSITE" id="PS50004">
    <property type="entry name" value="C2"/>
    <property type="match status" value="1"/>
</dbReference>
<gene>
    <name evidence="1" type="ORF">PACLA_8A058209</name>
</gene>
<name>A0A7D9DFW9_PARCT</name>
<dbReference type="Proteomes" id="UP001152795">
    <property type="component" value="Unassembled WGS sequence"/>
</dbReference>
<dbReference type="EMBL" id="CACRXK020000753">
    <property type="protein sequence ID" value="CAB3984553.1"/>
    <property type="molecule type" value="Genomic_DNA"/>
</dbReference>
<dbReference type="GO" id="GO:0017156">
    <property type="term" value="P:calcium-ion regulated exocytosis"/>
    <property type="evidence" value="ECO:0007669"/>
    <property type="project" value="TreeGrafter"/>
</dbReference>
<dbReference type="InterPro" id="IPR000008">
    <property type="entry name" value="C2_dom"/>
</dbReference>
<evidence type="ECO:0000313" key="1">
    <source>
        <dbReference type="EMBL" id="CAB3984553.1"/>
    </source>
</evidence>
<dbReference type="Pfam" id="PF00168">
    <property type="entry name" value="C2"/>
    <property type="match status" value="2"/>
</dbReference>
<keyword evidence="2" id="KW-1185">Reference proteome</keyword>
<dbReference type="SMART" id="SM00239">
    <property type="entry name" value="C2"/>
    <property type="match status" value="1"/>
</dbReference>
<dbReference type="AlphaFoldDB" id="A0A7D9DFW9"/>
<proteinExistence type="predicted"/>
<organism evidence="1 2">
    <name type="scientific">Paramuricea clavata</name>
    <name type="common">Red gorgonian</name>
    <name type="synonym">Violescent sea-whip</name>
    <dbReference type="NCBI Taxonomy" id="317549"/>
    <lineage>
        <taxon>Eukaryota</taxon>
        <taxon>Metazoa</taxon>
        <taxon>Cnidaria</taxon>
        <taxon>Anthozoa</taxon>
        <taxon>Octocorallia</taxon>
        <taxon>Malacalcyonacea</taxon>
        <taxon>Plexauridae</taxon>
        <taxon>Paramuricea</taxon>
    </lineage>
</organism>
<comment type="caution">
    <text evidence="1">The sequence shown here is derived from an EMBL/GenBank/DDBJ whole genome shotgun (WGS) entry which is preliminary data.</text>
</comment>
<reference evidence="1" key="1">
    <citation type="submission" date="2020-04" db="EMBL/GenBank/DDBJ databases">
        <authorList>
            <person name="Alioto T."/>
            <person name="Alioto T."/>
            <person name="Gomez Garrido J."/>
        </authorList>
    </citation>
    <scope>NUCLEOTIDE SEQUENCE</scope>
    <source>
        <strain evidence="1">A484AB</strain>
    </source>
</reference>
<dbReference type="GO" id="GO:0001786">
    <property type="term" value="F:phosphatidylserine binding"/>
    <property type="evidence" value="ECO:0007669"/>
    <property type="project" value="TreeGrafter"/>
</dbReference>
<dbReference type="GO" id="GO:0030276">
    <property type="term" value="F:clathrin binding"/>
    <property type="evidence" value="ECO:0007669"/>
    <property type="project" value="TreeGrafter"/>
</dbReference>
<dbReference type="GO" id="GO:0005509">
    <property type="term" value="F:calcium ion binding"/>
    <property type="evidence" value="ECO:0007669"/>
    <property type="project" value="TreeGrafter"/>
</dbReference>
<dbReference type="Gene3D" id="2.60.40.150">
    <property type="entry name" value="C2 domain"/>
    <property type="match status" value="2"/>
</dbReference>
<dbReference type="OrthoDB" id="10259057at2759"/>
<dbReference type="PANTHER" id="PTHR10024">
    <property type="entry name" value="SYNAPTOTAGMIN"/>
    <property type="match status" value="1"/>
</dbReference>
<dbReference type="GO" id="GO:0070382">
    <property type="term" value="C:exocytic vesicle"/>
    <property type="evidence" value="ECO:0007669"/>
    <property type="project" value="TreeGrafter"/>
</dbReference>
<dbReference type="GO" id="GO:0005886">
    <property type="term" value="C:plasma membrane"/>
    <property type="evidence" value="ECO:0007669"/>
    <property type="project" value="TreeGrafter"/>
</dbReference>
<dbReference type="SUPFAM" id="SSF49562">
    <property type="entry name" value="C2 domain (Calcium/lipid-binding domain, CaLB)"/>
    <property type="match status" value="2"/>
</dbReference>
<evidence type="ECO:0000313" key="2">
    <source>
        <dbReference type="Proteomes" id="UP001152795"/>
    </source>
</evidence>